<evidence type="ECO:0000256" key="2">
    <source>
        <dbReference type="ARBA" id="ARBA00023015"/>
    </source>
</evidence>
<keyword evidence="4" id="KW-0804">Transcription</keyword>
<feature type="domain" description="RNA polymerase sigma-70 region 2" evidence="5">
    <location>
        <begin position="51"/>
        <end position="108"/>
    </location>
</feature>
<evidence type="ECO:0000256" key="4">
    <source>
        <dbReference type="ARBA" id="ARBA00023163"/>
    </source>
</evidence>
<comment type="similarity">
    <text evidence="1">Belongs to the sigma-70 factor family. ECF subfamily.</text>
</comment>
<evidence type="ECO:0000313" key="7">
    <source>
        <dbReference type="EMBL" id="TWI84436.1"/>
    </source>
</evidence>
<dbReference type="InterPro" id="IPR014284">
    <property type="entry name" value="RNA_pol_sigma-70_dom"/>
</dbReference>
<dbReference type="GO" id="GO:0006352">
    <property type="term" value="P:DNA-templated transcription initiation"/>
    <property type="evidence" value="ECO:0007669"/>
    <property type="project" value="InterPro"/>
</dbReference>
<dbReference type="GO" id="GO:0003677">
    <property type="term" value="F:DNA binding"/>
    <property type="evidence" value="ECO:0007669"/>
    <property type="project" value="InterPro"/>
</dbReference>
<protein>
    <submittedName>
        <fullName evidence="7">RNA polymerase sigma-70 factor (ECF subfamily)</fullName>
    </submittedName>
</protein>
<dbReference type="InterPro" id="IPR036388">
    <property type="entry name" value="WH-like_DNA-bd_sf"/>
</dbReference>
<dbReference type="PANTHER" id="PTHR43133">
    <property type="entry name" value="RNA POLYMERASE ECF-TYPE SIGMA FACTO"/>
    <property type="match status" value="1"/>
</dbReference>
<dbReference type="InterPro" id="IPR013249">
    <property type="entry name" value="RNA_pol_sigma70_r4_t2"/>
</dbReference>
<comment type="caution">
    <text evidence="7">The sequence shown here is derived from an EMBL/GenBank/DDBJ whole genome shotgun (WGS) entry which is preliminary data.</text>
</comment>
<dbReference type="Gene3D" id="1.10.10.10">
    <property type="entry name" value="Winged helix-like DNA-binding domain superfamily/Winged helix DNA-binding domain"/>
    <property type="match status" value="1"/>
</dbReference>
<dbReference type="Pfam" id="PF04542">
    <property type="entry name" value="Sigma70_r2"/>
    <property type="match status" value="1"/>
</dbReference>
<dbReference type="NCBIfam" id="TIGR02985">
    <property type="entry name" value="Sig70_bacteroi1"/>
    <property type="match status" value="1"/>
</dbReference>
<accession>A0A562SUR5</accession>
<dbReference type="PANTHER" id="PTHR43133:SF46">
    <property type="entry name" value="RNA POLYMERASE SIGMA-70 FACTOR ECF SUBFAMILY"/>
    <property type="match status" value="1"/>
</dbReference>
<dbReference type="InterPro" id="IPR014327">
    <property type="entry name" value="RNA_pol_sigma70_bacteroid"/>
</dbReference>
<organism evidence="7 8">
    <name type="scientific">Chitinophaga japonensis</name>
    <name type="common">Flexibacter japonensis</name>
    <dbReference type="NCBI Taxonomy" id="104662"/>
    <lineage>
        <taxon>Bacteria</taxon>
        <taxon>Pseudomonadati</taxon>
        <taxon>Bacteroidota</taxon>
        <taxon>Chitinophagia</taxon>
        <taxon>Chitinophagales</taxon>
        <taxon>Chitinophagaceae</taxon>
        <taxon>Chitinophaga</taxon>
    </lineage>
</organism>
<dbReference type="SUPFAM" id="SSF88946">
    <property type="entry name" value="Sigma2 domain of RNA polymerase sigma factors"/>
    <property type="match status" value="1"/>
</dbReference>
<dbReference type="EMBL" id="VLLG01000005">
    <property type="protein sequence ID" value="TWI84436.1"/>
    <property type="molecule type" value="Genomic_DNA"/>
</dbReference>
<dbReference type="InterPro" id="IPR013325">
    <property type="entry name" value="RNA_pol_sigma_r2"/>
</dbReference>
<dbReference type="Pfam" id="PF08281">
    <property type="entry name" value="Sigma70_r4_2"/>
    <property type="match status" value="1"/>
</dbReference>
<dbReference type="Proteomes" id="UP000316778">
    <property type="component" value="Unassembled WGS sequence"/>
</dbReference>
<gene>
    <name evidence="7" type="ORF">LX66_4806</name>
</gene>
<dbReference type="GO" id="GO:0016987">
    <property type="term" value="F:sigma factor activity"/>
    <property type="evidence" value="ECO:0007669"/>
    <property type="project" value="UniProtKB-KW"/>
</dbReference>
<evidence type="ECO:0000313" key="8">
    <source>
        <dbReference type="Proteomes" id="UP000316778"/>
    </source>
</evidence>
<proteinExistence type="inferred from homology"/>
<keyword evidence="2" id="KW-0805">Transcription regulation</keyword>
<evidence type="ECO:0000259" key="5">
    <source>
        <dbReference type="Pfam" id="PF04542"/>
    </source>
</evidence>
<dbReference type="InterPro" id="IPR039425">
    <property type="entry name" value="RNA_pol_sigma-70-like"/>
</dbReference>
<dbReference type="SUPFAM" id="SSF88659">
    <property type="entry name" value="Sigma3 and sigma4 domains of RNA polymerase sigma factors"/>
    <property type="match status" value="1"/>
</dbReference>
<dbReference type="AlphaFoldDB" id="A0A562SUR5"/>
<evidence type="ECO:0000256" key="1">
    <source>
        <dbReference type="ARBA" id="ARBA00010641"/>
    </source>
</evidence>
<name>A0A562SUR5_CHIJA</name>
<sequence>MLPFLLRAIQTVDYQQMPAEIAHTDQVLLQQLSRGERKAFEAIYHKYWWPLVDHAWKRLKDKQQAEDIVQDVFCKLWAKRAALQVQHLEAYLHTAVRYEILNYFSRSRQPHAFLEPFHELLEGGTTPENELVARNLLQLAYAYAQTLPEKRRQIFLLHIQSRYSTKEIAWVLDISQKTVQNQLGTALKRLRTGLAPLILWCISLRYLLLIPAPLFL</sequence>
<keyword evidence="3" id="KW-0731">Sigma factor</keyword>
<dbReference type="InterPro" id="IPR007627">
    <property type="entry name" value="RNA_pol_sigma70_r2"/>
</dbReference>
<feature type="domain" description="RNA polymerase sigma factor 70 region 4 type 2" evidence="6">
    <location>
        <begin position="143"/>
        <end position="190"/>
    </location>
</feature>
<dbReference type="Gene3D" id="1.10.1740.10">
    <property type="match status" value="1"/>
</dbReference>
<reference evidence="7 8" key="1">
    <citation type="journal article" date="2013" name="Stand. Genomic Sci.">
        <title>Genomic Encyclopedia of Type Strains, Phase I: The one thousand microbial genomes (KMG-I) project.</title>
        <authorList>
            <person name="Kyrpides N.C."/>
            <person name="Woyke T."/>
            <person name="Eisen J.A."/>
            <person name="Garrity G."/>
            <person name="Lilburn T.G."/>
            <person name="Beck B.J."/>
            <person name="Whitman W.B."/>
            <person name="Hugenholtz P."/>
            <person name="Klenk H.P."/>
        </authorList>
    </citation>
    <scope>NUCLEOTIDE SEQUENCE [LARGE SCALE GENOMIC DNA]</scope>
    <source>
        <strain evidence="7 8">DSM 13484</strain>
    </source>
</reference>
<dbReference type="NCBIfam" id="TIGR02937">
    <property type="entry name" value="sigma70-ECF"/>
    <property type="match status" value="1"/>
</dbReference>
<keyword evidence="8" id="KW-1185">Reference proteome</keyword>
<dbReference type="InterPro" id="IPR013324">
    <property type="entry name" value="RNA_pol_sigma_r3/r4-like"/>
</dbReference>
<evidence type="ECO:0000259" key="6">
    <source>
        <dbReference type="Pfam" id="PF08281"/>
    </source>
</evidence>
<evidence type="ECO:0000256" key="3">
    <source>
        <dbReference type="ARBA" id="ARBA00023082"/>
    </source>
</evidence>